<dbReference type="InterPro" id="IPR020472">
    <property type="entry name" value="WD40_PAC1"/>
</dbReference>
<feature type="repeat" description="WD" evidence="3">
    <location>
        <begin position="1063"/>
        <end position="1095"/>
    </location>
</feature>
<evidence type="ECO:0000256" key="1">
    <source>
        <dbReference type="ARBA" id="ARBA00022574"/>
    </source>
</evidence>
<dbReference type="PANTHER" id="PTHR44129">
    <property type="entry name" value="WD REPEAT-CONTAINING PROTEIN POP1"/>
    <property type="match status" value="1"/>
</dbReference>
<feature type="repeat" description="WD" evidence="3">
    <location>
        <begin position="1021"/>
        <end position="1062"/>
    </location>
</feature>
<dbReference type="SUPFAM" id="SSF52540">
    <property type="entry name" value="P-loop containing nucleoside triphosphate hydrolases"/>
    <property type="match status" value="1"/>
</dbReference>
<dbReference type="PROSITE" id="PS00678">
    <property type="entry name" value="WD_REPEATS_1"/>
    <property type="match status" value="6"/>
</dbReference>
<dbReference type="InterPro" id="IPR059179">
    <property type="entry name" value="MLKL-like_MCAfunc"/>
</dbReference>
<sequence length="1481" mass="163078">MSSGANQSTCDDPFRAFLSWICPNPPSSSVSPSGSPAQSPKQLGKVHQEPPPMVIPMINLARSTSSFPAVPMPATGQTDAWRALGAILKALKTGVDIFPPLKTAVSELLECTMHVQIAKQNQQEYDRLASDLVDLVQTLQTRLPDSKPRWMPYSIENVACTISEQAAHIKQQQGRSGLRQAIQASGDGLDVIGCYRRIEHLFRQLQTDISLSVWDLAHEQWVDTRLKDLNPVHDARHNAALSMDMQRRGCTPNTRVKILEEAMDWARNLDAARIYWMNGMAGTGKTTIAYSLCERLEESRQLGACFFCSRVSVDCRNVNRIMPTIAYQLARFSNPYQKELCEVLTNNPDVSKREISVQFERLIVGPLLKVSDAIPTDALVVIDALDECSDTRGTQLVLELLFRHATGLPVKFFVTSRPEPSISNRVDSAKDIYRFVLHLHDVEESLVQEDIHTYLVDELKPIKVKPDDIERLTIRAGCLFIFAATVVRYIEPYDTTVDHGERLAAIIGAHTEAEGKAYRELDELYLAILSQALSTKGSEGEMRRLVLRTLICAREPLDISALTELTGYRSEETVRLALLPLQSVLRVAADTRVVSALHASFSDFMLNPDRSKEFHSDISKQNTYMATRCFEIMRRSLKFNICNLKTSSQLDQGVPGLEHRVKNAISSGLSYASRYWGDHLYGATHSNILVSMLSEFLQHRLLYWMEVLNLKDWIGYAAVILLHAFNSLPAEDNLSDLRLLLQDSRNFVTTYAASPASHSTPHIYISALPLVPTQSRVRDVYWSRFKGLARIEGTAINDRGDVALATWATGDWVTKLALSKDGRRMASAAGDGSVTVWDIGNGRRILGPLKKHQRIIWSIAFSPDGTRVASGSYDSKIYIWNAYSGDTLPGLFEGHNGSITGLLFSPDGTRLISCCEDHTIRIWDPLTGAQIGAELRGHQDSVMSIALSSNGDHLVSGSDDNTIRVWDLKTCKTVVGPLEGHTDWVDCVALSPDNKYIASSSRDCSVRVWSIEHQKVALEPLVGHTDRVWCVAYSPDGEKIASGSYDQTIRVWSTETGDLIAGPFRHEAAVYSAAFSHDGTEIISGSGDNTICIWDANRSIVGTNTALGGHTSGIMSIALAPNGARVVSGSSDHTLCIWDTYNGALVAGPLTGHIDEVWSVAYTPDSAYTVSGSLDRTVRMWDAHTGLPVSNPFTGHTDGVTVVAVSSNGTLVVSGSKDGSIKIWGLRGGTEVANPLVHHTDWVQAVEFSPNGAYIASGSEDSSVCLWDTNLGLLVWKFERHTDRVASVRFSPDGQKILSGSGDHTLLVWDVNTGAVLSGPWEGHNSPVWAASFSPDGAKVASGAQDGMLYLWDAEKGTVLATSFKGHTGPVYSVVFTPNNKRIISGSLDSTIRFWDLNSANDGQYQDDGSWMTQDNGWIKDSESRLVLWLPPDLKRIIPAPPCLFVIRPEGSVQTNLDNFIYGDRWRDCYTMSPNPGISDI</sequence>
<dbReference type="PROSITE" id="PS50294">
    <property type="entry name" value="WD_REPEATS_REGION"/>
    <property type="match status" value="13"/>
</dbReference>
<dbReference type="Proteomes" id="UP000663853">
    <property type="component" value="Unassembled WGS sequence"/>
</dbReference>
<feature type="repeat" description="WD" evidence="3">
    <location>
        <begin position="849"/>
        <end position="890"/>
    </location>
</feature>
<protein>
    <recommendedName>
        <fullName evidence="5">NACHT domain-containing protein</fullName>
    </recommendedName>
</protein>
<gene>
    <name evidence="6" type="ORF">RDB_LOCUS114084</name>
</gene>
<dbReference type="PROSITE" id="PS50837">
    <property type="entry name" value="NACHT"/>
    <property type="match status" value="1"/>
</dbReference>
<dbReference type="InterPro" id="IPR011047">
    <property type="entry name" value="Quinoprotein_ADH-like_sf"/>
</dbReference>
<reference evidence="6" key="1">
    <citation type="submission" date="2021-01" db="EMBL/GenBank/DDBJ databases">
        <authorList>
            <person name="Kaushik A."/>
        </authorList>
    </citation>
    <scope>NUCLEOTIDE SEQUENCE</scope>
    <source>
        <strain evidence="6">AG6-10EEA</strain>
    </source>
</reference>
<feature type="repeat" description="WD" evidence="3">
    <location>
        <begin position="1150"/>
        <end position="1191"/>
    </location>
</feature>
<feature type="repeat" description="WD" evidence="3">
    <location>
        <begin position="1107"/>
        <end position="1148"/>
    </location>
</feature>
<comment type="caution">
    <text evidence="6">The sequence shown here is derived from an EMBL/GenBank/DDBJ whole genome shotgun (WGS) entry which is preliminary data.</text>
</comment>
<dbReference type="InterPro" id="IPR050349">
    <property type="entry name" value="WD_LIS1/nudF_dynein_reg"/>
</dbReference>
<feature type="repeat" description="WD" evidence="3">
    <location>
        <begin position="1364"/>
        <end position="1405"/>
    </location>
</feature>
<dbReference type="InterPro" id="IPR056884">
    <property type="entry name" value="NPHP3-like_N"/>
</dbReference>
<dbReference type="PROSITE" id="PS50082">
    <property type="entry name" value="WD_REPEATS_2"/>
    <property type="match status" value="14"/>
</dbReference>
<evidence type="ECO:0000256" key="2">
    <source>
        <dbReference type="ARBA" id="ARBA00022737"/>
    </source>
</evidence>
<dbReference type="CDD" id="cd00200">
    <property type="entry name" value="WD40"/>
    <property type="match status" value="2"/>
</dbReference>
<feature type="compositionally biased region" description="Low complexity" evidence="4">
    <location>
        <begin position="27"/>
        <end position="40"/>
    </location>
</feature>
<dbReference type="InterPro" id="IPR015943">
    <property type="entry name" value="WD40/YVTN_repeat-like_dom_sf"/>
</dbReference>
<dbReference type="CDD" id="cd21037">
    <property type="entry name" value="MLKL_NTD"/>
    <property type="match status" value="1"/>
</dbReference>
<proteinExistence type="predicted"/>
<dbReference type="Pfam" id="PF24883">
    <property type="entry name" value="NPHP3_N"/>
    <property type="match status" value="1"/>
</dbReference>
<accession>A0A8H3CYV8</accession>
<dbReference type="Gene3D" id="2.130.10.10">
    <property type="entry name" value="YVTN repeat-like/Quinoprotein amine dehydrogenase"/>
    <property type="match status" value="6"/>
</dbReference>
<evidence type="ECO:0000313" key="6">
    <source>
        <dbReference type="EMBL" id="CAE6502231.1"/>
    </source>
</evidence>
<dbReference type="InterPro" id="IPR019775">
    <property type="entry name" value="WD40_repeat_CS"/>
</dbReference>
<dbReference type="SUPFAM" id="SSF82171">
    <property type="entry name" value="DPP6 N-terminal domain-like"/>
    <property type="match status" value="1"/>
</dbReference>
<dbReference type="EMBL" id="CAJMXA010003546">
    <property type="protein sequence ID" value="CAE6502231.1"/>
    <property type="molecule type" value="Genomic_DNA"/>
</dbReference>
<dbReference type="PRINTS" id="PR00320">
    <property type="entry name" value="GPROTEINBRPT"/>
</dbReference>
<dbReference type="InterPro" id="IPR027417">
    <property type="entry name" value="P-loop_NTPase"/>
</dbReference>
<dbReference type="SMART" id="SM00320">
    <property type="entry name" value="WD40"/>
    <property type="match status" value="14"/>
</dbReference>
<feature type="repeat" description="WD" evidence="3">
    <location>
        <begin position="935"/>
        <end position="976"/>
    </location>
</feature>
<evidence type="ECO:0000256" key="3">
    <source>
        <dbReference type="PROSITE-ProRule" id="PRU00221"/>
    </source>
</evidence>
<evidence type="ECO:0000313" key="7">
    <source>
        <dbReference type="Proteomes" id="UP000663853"/>
    </source>
</evidence>
<feature type="repeat" description="WD" evidence="3">
    <location>
        <begin position="1321"/>
        <end position="1362"/>
    </location>
</feature>
<feature type="repeat" description="WD" evidence="3">
    <location>
        <begin position="1193"/>
        <end position="1234"/>
    </location>
</feature>
<dbReference type="InterPro" id="IPR007111">
    <property type="entry name" value="NACHT_NTPase"/>
</dbReference>
<dbReference type="Gene3D" id="3.40.50.300">
    <property type="entry name" value="P-loop containing nucleotide triphosphate hydrolases"/>
    <property type="match status" value="1"/>
</dbReference>
<feature type="region of interest" description="Disordered" evidence="4">
    <location>
        <begin position="27"/>
        <end position="50"/>
    </location>
</feature>
<organism evidence="6 7">
    <name type="scientific">Rhizoctonia solani</name>
    <dbReference type="NCBI Taxonomy" id="456999"/>
    <lineage>
        <taxon>Eukaryota</taxon>
        <taxon>Fungi</taxon>
        <taxon>Dikarya</taxon>
        <taxon>Basidiomycota</taxon>
        <taxon>Agaricomycotina</taxon>
        <taxon>Agaricomycetes</taxon>
        <taxon>Cantharellales</taxon>
        <taxon>Ceratobasidiaceae</taxon>
        <taxon>Rhizoctonia</taxon>
    </lineage>
</organism>
<evidence type="ECO:0000259" key="5">
    <source>
        <dbReference type="PROSITE" id="PS50837"/>
    </source>
</evidence>
<evidence type="ECO:0000256" key="4">
    <source>
        <dbReference type="SAM" id="MobiDB-lite"/>
    </source>
</evidence>
<dbReference type="Pfam" id="PF00400">
    <property type="entry name" value="WD40"/>
    <property type="match status" value="14"/>
</dbReference>
<name>A0A8H3CYV8_9AGAM</name>
<feature type="repeat" description="WD" evidence="3">
    <location>
        <begin position="1278"/>
        <end position="1319"/>
    </location>
</feature>
<dbReference type="InterPro" id="IPR001680">
    <property type="entry name" value="WD40_rpt"/>
</dbReference>
<feature type="repeat" description="WD" evidence="3">
    <location>
        <begin position="1236"/>
        <end position="1268"/>
    </location>
</feature>
<feature type="repeat" description="WD" evidence="3">
    <location>
        <begin position="813"/>
        <end position="847"/>
    </location>
</feature>
<keyword evidence="1 3" id="KW-0853">WD repeat</keyword>
<keyword evidence="2" id="KW-0677">Repeat</keyword>
<feature type="repeat" description="WD" evidence="3">
    <location>
        <begin position="892"/>
        <end position="924"/>
    </location>
</feature>
<dbReference type="SUPFAM" id="SSF50998">
    <property type="entry name" value="Quinoprotein alcohol dehydrogenase-like"/>
    <property type="match status" value="1"/>
</dbReference>
<feature type="domain" description="NACHT" evidence="5">
    <location>
        <begin position="273"/>
        <end position="418"/>
    </location>
</feature>
<feature type="repeat" description="WD" evidence="3">
    <location>
        <begin position="978"/>
        <end position="1019"/>
    </location>
</feature>